<proteinExistence type="predicted"/>
<evidence type="ECO:0000313" key="2">
    <source>
        <dbReference type="Proteomes" id="UP000003676"/>
    </source>
</evidence>
<name>B6WR83_9BACT</name>
<protein>
    <submittedName>
        <fullName evidence="1">Uncharacterized protein</fullName>
    </submittedName>
</protein>
<reference evidence="1 2" key="1">
    <citation type="submission" date="2008-10" db="EMBL/GenBank/DDBJ databases">
        <title>Draft genome sequence of Desulvovibrio piger (ATCC 29098).</title>
        <authorList>
            <person name="Sudarsanam P."/>
            <person name="Ley R."/>
            <person name="Guruge J."/>
            <person name="Turnbaugh P.J."/>
            <person name="Mahowald M."/>
            <person name="Liep D."/>
            <person name="Gordon J."/>
        </authorList>
    </citation>
    <scope>NUCLEOTIDE SEQUENCE [LARGE SCALE GENOMIC DNA]</scope>
    <source>
        <strain evidence="1 2">ATCC 29098</strain>
    </source>
</reference>
<dbReference type="Proteomes" id="UP000003676">
    <property type="component" value="Unassembled WGS sequence"/>
</dbReference>
<dbReference type="HOGENOM" id="CLU_3269096_0_0_7"/>
<gene>
    <name evidence="1" type="ORF">DESPIG_00565</name>
</gene>
<organism evidence="1 2">
    <name type="scientific">Desulfovibrio piger ATCC 29098</name>
    <dbReference type="NCBI Taxonomy" id="411464"/>
    <lineage>
        <taxon>Bacteria</taxon>
        <taxon>Pseudomonadati</taxon>
        <taxon>Thermodesulfobacteriota</taxon>
        <taxon>Desulfovibrionia</taxon>
        <taxon>Desulfovibrionales</taxon>
        <taxon>Desulfovibrionaceae</taxon>
        <taxon>Desulfovibrio</taxon>
    </lineage>
</organism>
<sequence>MIVFYLSHHSASHVQVTKNSQNLQKNTCLCNIGLASRHVSI</sequence>
<dbReference type="AlphaFoldDB" id="B6WR83"/>
<reference evidence="1 2" key="2">
    <citation type="submission" date="2008-10" db="EMBL/GenBank/DDBJ databases">
        <authorList>
            <person name="Fulton L."/>
            <person name="Clifton S."/>
            <person name="Fulton B."/>
            <person name="Xu J."/>
            <person name="Minx P."/>
            <person name="Pepin K.H."/>
            <person name="Johnson M."/>
            <person name="Bhonagiri V."/>
            <person name="Nash W.E."/>
            <person name="Mardis E.R."/>
            <person name="Wilson R.K."/>
        </authorList>
    </citation>
    <scope>NUCLEOTIDE SEQUENCE [LARGE SCALE GENOMIC DNA]</scope>
    <source>
        <strain evidence="1 2">ATCC 29098</strain>
    </source>
</reference>
<evidence type="ECO:0000313" key="1">
    <source>
        <dbReference type="EMBL" id="EEB34470.1"/>
    </source>
</evidence>
<dbReference type="EMBL" id="ABXU01000022">
    <property type="protein sequence ID" value="EEB34470.1"/>
    <property type="molecule type" value="Genomic_DNA"/>
</dbReference>
<accession>B6WR83</accession>
<comment type="caution">
    <text evidence="1">The sequence shown here is derived from an EMBL/GenBank/DDBJ whole genome shotgun (WGS) entry which is preliminary data.</text>
</comment>